<dbReference type="EMBL" id="JAKUCV010001404">
    <property type="protein sequence ID" value="KAJ4846554.1"/>
    <property type="molecule type" value="Genomic_DNA"/>
</dbReference>
<dbReference type="PANTHER" id="PTHR22814:SF290">
    <property type="entry name" value="HMA DOMAIN-CONTAINING PROTEIN"/>
    <property type="match status" value="1"/>
</dbReference>
<keyword evidence="5" id="KW-1185">Reference proteome</keyword>
<dbReference type="SUPFAM" id="SSF55008">
    <property type="entry name" value="HMA, heavy metal-associated domain"/>
    <property type="match status" value="1"/>
</dbReference>
<reference evidence="4" key="2">
    <citation type="journal article" date="2023" name="Plants (Basel)">
        <title>Annotation of the Turnera subulata (Passifloraceae) Draft Genome Reveals the S-Locus Evolved after the Divergence of Turneroideae from Passifloroideae in a Stepwise Manner.</title>
        <authorList>
            <person name="Henning P.M."/>
            <person name="Roalson E.H."/>
            <person name="Mir W."/>
            <person name="McCubbin A.G."/>
            <person name="Shore J.S."/>
        </authorList>
    </citation>
    <scope>NUCLEOTIDE SEQUENCE</scope>
    <source>
        <strain evidence="4">F60SS</strain>
    </source>
</reference>
<name>A0A9Q0JM14_9ROSI</name>
<keyword evidence="1" id="KW-0479">Metal-binding</keyword>
<feature type="compositionally biased region" description="Gly residues" evidence="2">
    <location>
        <begin position="13"/>
        <end position="33"/>
    </location>
</feature>
<evidence type="ECO:0000313" key="5">
    <source>
        <dbReference type="Proteomes" id="UP001141552"/>
    </source>
</evidence>
<dbReference type="AlphaFoldDB" id="A0A9Q0JM14"/>
<dbReference type="InterPro" id="IPR006121">
    <property type="entry name" value="HMA_dom"/>
</dbReference>
<sequence>MIVVDNIDDDAGVGDGDGSGASDGDGAGAGAGYDSGDDDDDDAVAAKGNRDGRLRLCVVELRVRLHCKACEKAVRKNLCRIKGVTCVQIDSTSNKITVLGYVDRRSVVKAVWRTGRRAEVLPVASSPSSSGLGLEAPSPRLPTGFRCIIPRWGFIKRA</sequence>
<reference evidence="4" key="1">
    <citation type="submission" date="2022-02" db="EMBL/GenBank/DDBJ databases">
        <authorList>
            <person name="Henning P.M."/>
            <person name="McCubbin A.G."/>
            <person name="Shore J.S."/>
        </authorList>
    </citation>
    <scope>NUCLEOTIDE SEQUENCE</scope>
    <source>
        <strain evidence="4">F60SS</strain>
        <tissue evidence="4">Leaves</tissue>
    </source>
</reference>
<protein>
    <recommendedName>
        <fullName evidence="3">HMA domain-containing protein</fullName>
    </recommendedName>
</protein>
<gene>
    <name evidence="4" type="ORF">Tsubulata_013788</name>
</gene>
<dbReference type="InterPro" id="IPR036163">
    <property type="entry name" value="HMA_dom_sf"/>
</dbReference>
<dbReference type="PANTHER" id="PTHR22814">
    <property type="entry name" value="COPPER TRANSPORT PROTEIN ATOX1-RELATED"/>
    <property type="match status" value="1"/>
</dbReference>
<dbReference type="Proteomes" id="UP001141552">
    <property type="component" value="Unassembled WGS sequence"/>
</dbReference>
<dbReference type="OrthoDB" id="1927097at2759"/>
<feature type="compositionally biased region" description="Acidic residues" evidence="2">
    <location>
        <begin position="1"/>
        <end position="12"/>
    </location>
</feature>
<dbReference type="CDD" id="cd00371">
    <property type="entry name" value="HMA"/>
    <property type="match status" value="1"/>
</dbReference>
<organism evidence="4 5">
    <name type="scientific">Turnera subulata</name>
    <dbReference type="NCBI Taxonomy" id="218843"/>
    <lineage>
        <taxon>Eukaryota</taxon>
        <taxon>Viridiplantae</taxon>
        <taxon>Streptophyta</taxon>
        <taxon>Embryophyta</taxon>
        <taxon>Tracheophyta</taxon>
        <taxon>Spermatophyta</taxon>
        <taxon>Magnoliopsida</taxon>
        <taxon>eudicotyledons</taxon>
        <taxon>Gunneridae</taxon>
        <taxon>Pentapetalae</taxon>
        <taxon>rosids</taxon>
        <taxon>fabids</taxon>
        <taxon>Malpighiales</taxon>
        <taxon>Passifloraceae</taxon>
        <taxon>Turnera</taxon>
    </lineage>
</organism>
<dbReference type="PROSITE" id="PS50846">
    <property type="entry name" value="HMA_2"/>
    <property type="match status" value="1"/>
</dbReference>
<evidence type="ECO:0000256" key="1">
    <source>
        <dbReference type="ARBA" id="ARBA00022723"/>
    </source>
</evidence>
<comment type="caution">
    <text evidence="4">The sequence shown here is derived from an EMBL/GenBank/DDBJ whole genome shotgun (WGS) entry which is preliminary data.</text>
</comment>
<dbReference type="Pfam" id="PF00403">
    <property type="entry name" value="HMA"/>
    <property type="match status" value="1"/>
</dbReference>
<feature type="domain" description="HMA" evidence="3">
    <location>
        <begin position="56"/>
        <end position="119"/>
    </location>
</feature>
<proteinExistence type="predicted"/>
<dbReference type="GO" id="GO:0046872">
    <property type="term" value="F:metal ion binding"/>
    <property type="evidence" value="ECO:0007669"/>
    <property type="project" value="UniProtKB-KW"/>
</dbReference>
<accession>A0A9Q0JM14</accession>
<evidence type="ECO:0000259" key="3">
    <source>
        <dbReference type="PROSITE" id="PS50846"/>
    </source>
</evidence>
<dbReference type="Gene3D" id="3.30.70.100">
    <property type="match status" value="1"/>
</dbReference>
<evidence type="ECO:0000256" key="2">
    <source>
        <dbReference type="SAM" id="MobiDB-lite"/>
    </source>
</evidence>
<evidence type="ECO:0000313" key="4">
    <source>
        <dbReference type="EMBL" id="KAJ4846554.1"/>
    </source>
</evidence>
<feature type="region of interest" description="Disordered" evidence="2">
    <location>
        <begin position="1"/>
        <end position="46"/>
    </location>
</feature>